<keyword evidence="2" id="KW-0805">Transcription regulation</keyword>
<dbReference type="Proteomes" id="UP001596310">
    <property type="component" value="Unassembled WGS sequence"/>
</dbReference>
<protein>
    <submittedName>
        <fullName evidence="6">LacI family DNA-binding transcriptional regulator</fullName>
    </submittedName>
</protein>
<proteinExistence type="predicted"/>
<name>A0ABW1UNV0_9LACO</name>
<dbReference type="Gene3D" id="1.10.260.40">
    <property type="entry name" value="lambda repressor-like DNA-binding domains"/>
    <property type="match status" value="1"/>
</dbReference>
<keyword evidence="7" id="KW-1185">Reference proteome</keyword>
<accession>A0ABW1UNV0</accession>
<dbReference type="GO" id="GO:0003677">
    <property type="term" value="F:DNA binding"/>
    <property type="evidence" value="ECO:0007669"/>
    <property type="project" value="UniProtKB-KW"/>
</dbReference>
<evidence type="ECO:0000256" key="4">
    <source>
        <dbReference type="ARBA" id="ARBA00023163"/>
    </source>
</evidence>
<evidence type="ECO:0000313" key="6">
    <source>
        <dbReference type="EMBL" id="MFC6314701.1"/>
    </source>
</evidence>
<keyword evidence="1" id="KW-0678">Repressor</keyword>
<dbReference type="CDD" id="cd06267">
    <property type="entry name" value="PBP1_LacI_sugar_binding-like"/>
    <property type="match status" value="1"/>
</dbReference>
<dbReference type="Pfam" id="PF00356">
    <property type="entry name" value="LacI"/>
    <property type="match status" value="1"/>
</dbReference>
<dbReference type="CDD" id="cd01392">
    <property type="entry name" value="HTH_LacI"/>
    <property type="match status" value="1"/>
</dbReference>
<sequence length="324" mass="35368">MVGIREIAKHAGVSISTVSYALNGNPKVTEETRDRILAIAKEMHYTPNLAGRTLKKQKTNMIGLYVNGFGGDFYSHVIDGVASVLKKNNYELIVGSGGSRSRAFIPQKFVDGAIILDVAFPTELVTDYADAGNQIVIMDRDISHENVCRVMLDNNDGAEKAIAALAATQVKHYVVVTGPTNSYDSQTRLKTAIRQVEKQDDQSILVIPSDFTIPGGRKAAEIIYNMGMKDVGIFALNDELAIGLYEGFTAHHVKVGNNVKIVGFDNDLLGTYLQPGLTTVDYSKHQWGERAAETLLAMINGEAPQQDQFINTRVIHRGSLGEAQ</sequence>
<gene>
    <name evidence="6" type="ORF">ACFQHW_03860</name>
</gene>
<organism evidence="6 7">
    <name type="scientific">Lapidilactobacillus achengensis</name>
    <dbReference type="NCBI Taxonomy" id="2486000"/>
    <lineage>
        <taxon>Bacteria</taxon>
        <taxon>Bacillati</taxon>
        <taxon>Bacillota</taxon>
        <taxon>Bacilli</taxon>
        <taxon>Lactobacillales</taxon>
        <taxon>Lactobacillaceae</taxon>
        <taxon>Lapidilactobacillus</taxon>
    </lineage>
</organism>
<keyword evidence="3 6" id="KW-0238">DNA-binding</keyword>
<comment type="caution">
    <text evidence="6">The sequence shown here is derived from an EMBL/GenBank/DDBJ whole genome shotgun (WGS) entry which is preliminary data.</text>
</comment>
<feature type="domain" description="HTH lacI-type" evidence="5">
    <location>
        <begin position="2"/>
        <end position="56"/>
    </location>
</feature>
<reference evidence="7" key="1">
    <citation type="journal article" date="2019" name="Int. J. Syst. Evol. Microbiol.">
        <title>The Global Catalogue of Microorganisms (GCM) 10K type strain sequencing project: providing services to taxonomists for standard genome sequencing and annotation.</title>
        <authorList>
            <consortium name="The Broad Institute Genomics Platform"/>
            <consortium name="The Broad Institute Genome Sequencing Center for Infectious Disease"/>
            <person name="Wu L."/>
            <person name="Ma J."/>
        </authorList>
    </citation>
    <scope>NUCLEOTIDE SEQUENCE [LARGE SCALE GENOMIC DNA]</scope>
    <source>
        <strain evidence="7">CCM 8897</strain>
    </source>
</reference>
<dbReference type="InterPro" id="IPR028082">
    <property type="entry name" value="Peripla_BP_I"/>
</dbReference>
<dbReference type="InterPro" id="IPR046335">
    <property type="entry name" value="LacI/GalR-like_sensor"/>
</dbReference>
<dbReference type="RefSeq" id="WP_125599380.1">
    <property type="nucleotide sequence ID" value="NZ_JBHSSM010000014.1"/>
</dbReference>
<dbReference type="EMBL" id="JBHSSM010000014">
    <property type="protein sequence ID" value="MFC6314701.1"/>
    <property type="molecule type" value="Genomic_DNA"/>
</dbReference>
<dbReference type="SUPFAM" id="SSF47413">
    <property type="entry name" value="lambda repressor-like DNA-binding domains"/>
    <property type="match status" value="1"/>
</dbReference>
<dbReference type="PROSITE" id="PS50932">
    <property type="entry name" value="HTH_LACI_2"/>
    <property type="match status" value="1"/>
</dbReference>
<dbReference type="SUPFAM" id="SSF53822">
    <property type="entry name" value="Periplasmic binding protein-like I"/>
    <property type="match status" value="1"/>
</dbReference>
<evidence type="ECO:0000259" key="5">
    <source>
        <dbReference type="PROSITE" id="PS50932"/>
    </source>
</evidence>
<dbReference type="Gene3D" id="3.40.50.2300">
    <property type="match status" value="2"/>
</dbReference>
<evidence type="ECO:0000256" key="2">
    <source>
        <dbReference type="ARBA" id="ARBA00023015"/>
    </source>
</evidence>
<dbReference type="InterPro" id="IPR010982">
    <property type="entry name" value="Lambda_DNA-bd_dom_sf"/>
</dbReference>
<dbReference type="PROSITE" id="PS00356">
    <property type="entry name" value="HTH_LACI_1"/>
    <property type="match status" value="1"/>
</dbReference>
<evidence type="ECO:0000256" key="3">
    <source>
        <dbReference type="ARBA" id="ARBA00023125"/>
    </source>
</evidence>
<dbReference type="PANTHER" id="PTHR30146:SF148">
    <property type="entry name" value="HTH-TYPE TRANSCRIPTIONAL REPRESSOR PURR-RELATED"/>
    <property type="match status" value="1"/>
</dbReference>
<dbReference type="Pfam" id="PF13377">
    <property type="entry name" value="Peripla_BP_3"/>
    <property type="match status" value="1"/>
</dbReference>
<evidence type="ECO:0000256" key="1">
    <source>
        <dbReference type="ARBA" id="ARBA00022491"/>
    </source>
</evidence>
<dbReference type="InterPro" id="IPR000843">
    <property type="entry name" value="HTH_LacI"/>
</dbReference>
<dbReference type="SMART" id="SM00354">
    <property type="entry name" value="HTH_LACI"/>
    <property type="match status" value="1"/>
</dbReference>
<dbReference type="PANTHER" id="PTHR30146">
    <property type="entry name" value="LACI-RELATED TRANSCRIPTIONAL REPRESSOR"/>
    <property type="match status" value="1"/>
</dbReference>
<evidence type="ECO:0000313" key="7">
    <source>
        <dbReference type="Proteomes" id="UP001596310"/>
    </source>
</evidence>
<keyword evidence="4" id="KW-0804">Transcription</keyword>